<gene>
    <name evidence="1" type="primary">ORF55145</name>
</gene>
<dbReference type="AlphaFoldDB" id="A0A0B6ZA67"/>
<evidence type="ECO:0000313" key="1">
    <source>
        <dbReference type="EMBL" id="CEK65474.1"/>
    </source>
</evidence>
<proteinExistence type="predicted"/>
<feature type="non-terminal residue" evidence="1">
    <location>
        <position position="129"/>
    </location>
</feature>
<feature type="non-terminal residue" evidence="1">
    <location>
        <position position="1"/>
    </location>
</feature>
<organism evidence="1">
    <name type="scientific">Arion vulgaris</name>
    <dbReference type="NCBI Taxonomy" id="1028688"/>
    <lineage>
        <taxon>Eukaryota</taxon>
        <taxon>Metazoa</taxon>
        <taxon>Spiralia</taxon>
        <taxon>Lophotrochozoa</taxon>
        <taxon>Mollusca</taxon>
        <taxon>Gastropoda</taxon>
        <taxon>Heterobranchia</taxon>
        <taxon>Euthyneura</taxon>
        <taxon>Panpulmonata</taxon>
        <taxon>Eupulmonata</taxon>
        <taxon>Stylommatophora</taxon>
        <taxon>Helicina</taxon>
        <taxon>Arionoidea</taxon>
        <taxon>Arionidae</taxon>
        <taxon>Arion</taxon>
    </lineage>
</organism>
<protein>
    <submittedName>
        <fullName evidence="1">Uncharacterized protein</fullName>
    </submittedName>
</protein>
<reference evidence="1" key="1">
    <citation type="submission" date="2014-12" db="EMBL/GenBank/DDBJ databases">
        <title>Insight into the proteome of Arion vulgaris.</title>
        <authorList>
            <person name="Aradska J."/>
            <person name="Bulat T."/>
            <person name="Smidak R."/>
            <person name="Sarate P."/>
            <person name="Gangsoo J."/>
            <person name="Sialana F."/>
            <person name="Bilban M."/>
            <person name="Lubec G."/>
        </authorList>
    </citation>
    <scope>NUCLEOTIDE SEQUENCE</scope>
    <source>
        <tissue evidence="1">Skin</tissue>
    </source>
</reference>
<sequence length="129" mass="14074">GIVIWGKVVPVDVNVQTKLESYLAENSLNEFDTDDSDNESLGCRDKEVTIKKDVTDTSSELSSSLGHSCNIVSSVESTHDLKVCETLSVLKTEHDSGGCARTSLETTIAVPTHILSMEPNEFIHSEYQS</sequence>
<name>A0A0B6ZA67_9EUPU</name>
<dbReference type="EMBL" id="HACG01018609">
    <property type="protein sequence ID" value="CEK65474.1"/>
    <property type="molecule type" value="Transcribed_RNA"/>
</dbReference>
<accession>A0A0B6ZA67</accession>